<dbReference type="OrthoDB" id="9807064at2"/>
<dbReference type="CDD" id="cd16442">
    <property type="entry name" value="BPL"/>
    <property type="match status" value="1"/>
</dbReference>
<evidence type="ECO:0000313" key="4">
    <source>
        <dbReference type="Proteomes" id="UP000018439"/>
    </source>
</evidence>
<dbReference type="HOGENOM" id="CLU_051096_3_1_10"/>
<dbReference type="GO" id="GO:0005737">
    <property type="term" value="C:cytoplasm"/>
    <property type="evidence" value="ECO:0007669"/>
    <property type="project" value="TreeGrafter"/>
</dbReference>
<dbReference type="PANTHER" id="PTHR12835:SF5">
    <property type="entry name" value="BIOTIN--PROTEIN LIGASE"/>
    <property type="match status" value="1"/>
</dbReference>
<protein>
    <submittedName>
        <fullName evidence="3">Biotin/acetyl-CoA-carboxylase ligase</fullName>
    </submittedName>
</protein>
<gene>
    <name evidence="3" type="ORF">Bcop_0663</name>
</gene>
<dbReference type="PROSITE" id="PS51733">
    <property type="entry name" value="BPL_LPL_CATALYTIC"/>
    <property type="match status" value="1"/>
</dbReference>
<name>F3ZSE4_9BACE</name>
<reference evidence="3 4" key="1">
    <citation type="journal article" date="2011" name="Stand. Genomic Sci.">
        <title>Non-contiguous finished genome sequence of Bacteroides coprosuis type strain (PC139).</title>
        <authorList>
            <person name="Land M."/>
            <person name="Held B."/>
            <person name="Gronow S."/>
            <person name="Abt B."/>
            <person name="Lucas S."/>
            <person name="Del Rio T.G."/>
            <person name="Nolan M."/>
            <person name="Tice H."/>
            <person name="Cheng J.F."/>
            <person name="Pitluck S."/>
            <person name="Liolios K."/>
            <person name="Pagani I."/>
            <person name="Ivanova N."/>
            <person name="Mavromatis K."/>
            <person name="Mikhailova N."/>
            <person name="Pati A."/>
            <person name="Tapia R."/>
            <person name="Han C."/>
            <person name="Goodwin L."/>
            <person name="Chen A."/>
            <person name="Palaniappan K."/>
            <person name="Hauser L."/>
            <person name="Brambilla E.M."/>
            <person name="Rohde M."/>
            <person name="Goker M."/>
            <person name="Detter J.C."/>
            <person name="Woyke T."/>
            <person name="Bristow J."/>
            <person name="Eisen J.A."/>
            <person name="Markowitz V."/>
            <person name="Hugenholtz P."/>
            <person name="Kyrpides N.C."/>
            <person name="Klenk H.P."/>
            <person name="Lapidus A."/>
        </authorList>
    </citation>
    <scope>NUCLEOTIDE SEQUENCE [LARGE SCALE GENOMIC DNA]</scope>
    <source>
        <strain evidence="3 4">DSM 18011</strain>
    </source>
</reference>
<dbReference type="Pfam" id="PF03099">
    <property type="entry name" value="BPL_LplA_LipB"/>
    <property type="match status" value="1"/>
</dbReference>
<dbReference type="STRING" id="679937.Bcop_0663"/>
<dbReference type="Proteomes" id="UP000018439">
    <property type="component" value="Chromosome"/>
</dbReference>
<dbReference type="InterPro" id="IPR004408">
    <property type="entry name" value="Biotin_CoA_COase_ligase"/>
</dbReference>
<evidence type="ECO:0000259" key="2">
    <source>
        <dbReference type="PROSITE" id="PS51733"/>
    </source>
</evidence>
<accession>F3ZSE4</accession>
<dbReference type="eggNOG" id="COG0340">
    <property type="taxonomic scope" value="Bacteria"/>
</dbReference>
<dbReference type="PANTHER" id="PTHR12835">
    <property type="entry name" value="BIOTIN PROTEIN LIGASE"/>
    <property type="match status" value="1"/>
</dbReference>
<keyword evidence="1 3" id="KW-0436">Ligase</keyword>
<feature type="domain" description="BPL/LPL catalytic" evidence="2">
    <location>
        <begin position="6"/>
        <end position="185"/>
    </location>
</feature>
<dbReference type="InterPro" id="IPR045864">
    <property type="entry name" value="aa-tRNA-synth_II/BPL/LPL"/>
</dbReference>
<evidence type="ECO:0000256" key="1">
    <source>
        <dbReference type="ARBA" id="ARBA00022598"/>
    </source>
</evidence>
<dbReference type="SUPFAM" id="SSF55681">
    <property type="entry name" value="Class II aaRS and biotin synthetases"/>
    <property type="match status" value="1"/>
</dbReference>
<proteinExistence type="predicted"/>
<dbReference type="Gene3D" id="3.30.930.10">
    <property type="entry name" value="Bira Bifunctional Protein, Domain 2"/>
    <property type="match status" value="1"/>
</dbReference>
<organism evidence="3 4">
    <name type="scientific">Bacteroides coprosuis DSM 18011</name>
    <dbReference type="NCBI Taxonomy" id="679937"/>
    <lineage>
        <taxon>Bacteria</taxon>
        <taxon>Pseudomonadati</taxon>
        <taxon>Bacteroidota</taxon>
        <taxon>Bacteroidia</taxon>
        <taxon>Bacteroidales</taxon>
        <taxon>Bacteroidaceae</taxon>
        <taxon>Bacteroides</taxon>
    </lineage>
</organism>
<dbReference type="AlphaFoldDB" id="F3ZSE4"/>
<dbReference type="NCBIfam" id="TIGR00121">
    <property type="entry name" value="birA_ligase"/>
    <property type="match status" value="1"/>
</dbReference>
<sequence>MTQKSKFSFNLIQLDEIDSTNNYLKQLSRTKELDEFTVVTARYQTAGKGQRGNYWESEKNMNLMFSLLAKPYALPIKYQFLLSEVVSLALLQTLSQFTDNISIKWPNDIYWKDKKISGILIEHDLMDDKISQSILGVGLNVNQVSFYSDAPNPISLAQITNKILPLDDILNLFILRFKELYNLLNTNQWNKIEALYIENLYRSKGFHLYADQHGVFSAKLKTVDSDGTFRLTDEQGKERAYLFKEVQYII</sequence>
<dbReference type="GO" id="GO:0004077">
    <property type="term" value="F:biotin--[biotin carboxyl-carrier protein] ligase activity"/>
    <property type="evidence" value="ECO:0007669"/>
    <property type="project" value="InterPro"/>
</dbReference>
<keyword evidence="4" id="KW-1185">Reference proteome</keyword>
<dbReference type="InterPro" id="IPR004143">
    <property type="entry name" value="BPL_LPL_catalytic"/>
</dbReference>
<evidence type="ECO:0000313" key="3">
    <source>
        <dbReference type="EMBL" id="EGJ70881.1"/>
    </source>
</evidence>
<dbReference type="EMBL" id="CM001167">
    <property type="protein sequence ID" value="EGJ70881.1"/>
    <property type="molecule type" value="Genomic_DNA"/>
</dbReference>